<evidence type="ECO:0000256" key="1">
    <source>
        <dbReference type="SAM" id="MobiDB-lite"/>
    </source>
</evidence>
<keyword evidence="4" id="KW-1185">Reference proteome</keyword>
<keyword evidence="2" id="KW-1133">Transmembrane helix</keyword>
<dbReference type="Gene3D" id="1.20.58.390">
    <property type="entry name" value="Neurotransmitter-gated ion-channel transmembrane domain"/>
    <property type="match status" value="1"/>
</dbReference>
<feature type="region of interest" description="Disordered" evidence="1">
    <location>
        <begin position="57"/>
        <end position="101"/>
    </location>
</feature>
<organism evidence="3 4">
    <name type="scientific">Labeo rohita</name>
    <name type="common">Indian major carp</name>
    <name type="synonym">Cyprinus rohita</name>
    <dbReference type="NCBI Taxonomy" id="84645"/>
    <lineage>
        <taxon>Eukaryota</taxon>
        <taxon>Metazoa</taxon>
        <taxon>Chordata</taxon>
        <taxon>Craniata</taxon>
        <taxon>Vertebrata</taxon>
        <taxon>Euteleostomi</taxon>
        <taxon>Actinopterygii</taxon>
        <taxon>Neopterygii</taxon>
        <taxon>Teleostei</taxon>
        <taxon>Ostariophysi</taxon>
        <taxon>Cypriniformes</taxon>
        <taxon>Cyprinidae</taxon>
        <taxon>Labeoninae</taxon>
        <taxon>Labeonini</taxon>
        <taxon>Labeo</taxon>
    </lineage>
</organism>
<keyword evidence="2" id="KW-0812">Transmembrane</keyword>
<accession>A0ABQ8M2G7</accession>
<sequence>MNLAGAGPGGKVTQDAAVLQPGSSLQLHVTSRSHHINHMAAEIKPSICNTYKWRTRRETADSASPPTAWAPRASRPKTAWPSKATTTTRPPPPTPPEKSVEEMRKLFISRAKRIDTVSRVAFPLVFLIFNIFYWIIYKIIRSEDIHKQ</sequence>
<evidence type="ECO:0000313" key="4">
    <source>
        <dbReference type="Proteomes" id="UP000830375"/>
    </source>
</evidence>
<dbReference type="InterPro" id="IPR036719">
    <property type="entry name" value="Neuro-gated_channel_TM_sf"/>
</dbReference>
<proteinExistence type="predicted"/>
<keyword evidence="3" id="KW-0675">Receptor</keyword>
<keyword evidence="2" id="KW-0472">Membrane</keyword>
<comment type="caution">
    <text evidence="3">The sequence shown here is derived from an EMBL/GenBank/DDBJ whole genome shotgun (WGS) entry which is preliminary data.</text>
</comment>
<dbReference type="InterPro" id="IPR038050">
    <property type="entry name" value="Neuro_actylchol_rec"/>
</dbReference>
<dbReference type="SUPFAM" id="SSF90112">
    <property type="entry name" value="Neurotransmitter-gated ion-channel transmembrane pore"/>
    <property type="match status" value="1"/>
</dbReference>
<reference evidence="3 4" key="1">
    <citation type="submission" date="2022-01" db="EMBL/GenBank/DDBJ databases">
        <title>A high-quality chromosome-level genome assembly of rohu carp, Labeo rohita.</title>
        <authorList>
            <person name="Arick M.A. II"/>
            <person name="Hsu C.-Y."/>
            <person name="Magbanua Z."/>
            <person name="Pechanova O."/>
            <person name="Grover C."/>
            <person name="Miller E."/>
            <person name="Thrash A."/>
            <person name="Ezzel L."/>
            <person name="Alam S."/>
            <person name="Benzie J."/>
            <person name="Hamilton M."/>
            <person name="Karsi A."/>
            <person name="Lawrence M.L."/>
            <person name="Peterson D.G."/>
        </authorList>
    </citation>
    <scope>NUCLEOTIDE SEQUENCE [LARGE SCALE GENOMIC DNA]</scope>
    <source>
        <strain evidence="4">BAU-BD-2019</strain>
        <tissue evidence="3">Blood</tissue>
    </source>
</reference>
<dbReference type="EMBL" id="JACTAM010000014">
    <property type="protein sequence ID" value="KAI2656746.1"/>
    <property type="molecule type" value="Genomic_DNA"/>
</dbReference>
<name>A0ABQ8M2G7_LABRO</name>
<gene>
    <name evidence="3" type="ORF">H4Q32_020736</name>
</gene>
<protein>
    <submittedName>
        <fullName evidence="3">Glycine receptor subunit alphaZ1</fullName>
    </submittedName>
</protein>
<evidence type="ECO:0000313" key="3">
    <source>
        <dbReference type="EMBL" id="KAI2656746.1"/>
    </source>
</evidence>
<evidence type="ECO:0000256" key="2">
    <source>
        <dbReference type="SAM" id="Phobius"/>
    </source>
</evidence>
<dbReference type="Proteomes" id="UP000830375">
    <property type="component" value="Unassembled WGS sequence"/>
</dbReference>
<feature type="transmembrane region" description="Helical" evidence="2">
    <location>
        <begin position="120"/>
        <end position="140"/>
    </location>
</feature>